<dbReference type="InterPro" id="IPR016160">
    <property type="entry name" value="Ald_DH_CS_CYS"/>
</dbReference>
<dbReference type="Gene3D" id="3.40.605.10">
    <property type="entry name" value="Aldehyde Dehydrogenase, Chain A, domain 1"/>
    <property type="match status" value="1"/>
</dbReference>
<comment type="catalytic activity">
    <reaction evidence="5">
        <text>L-glutamate 5-semialdehyde + NAD(+) + H2O = L-glutamate + NADH + 2 H(+)</text>
        <dbReference type="Rhea" id="RHEA:30235"/>
        <dbReference type="ChEBI" id="CHEBI:15377"/>
        <dbReference type="ChEBI" id="CHEBI:15378"/>
        <dbReference type="ChEBI" id="CHEBI:29985"/>
        <dbReference type="ChEBI" id="CHEBI:57540"/>
        <dbReference type="ChEBI" id="CHEBI:57945"/>
        <dbReference type="ChEBI" id="CHEBI:58066"/>
        <dbReference type="EC" id="1.2.1.88"/>
    </reaction>
</comment>
<dbReference type="Proteomes" id="UP001057532">
    <property type="component" value="Plasmid punnamed"/>
</dbReference>
<gene>
    <name evidence="7" type="ORF">M8332_06970</name>
</gene>
<keyword evidence="7" id="KW-0614">Plasmid</keyword>
<evidence type="ECO:0000256" key="5">
    <source>
        <dbReference type="ARBA" id="ARBA00048142"/>
    </source>
</evidence>
<dbReference type="PANTHER" id="PTHR42862">
    <property type="entry name" value="DELTA-1-PYRROLINE-5-CARBOXYLATE DEHYDROGENASE 1, ISOFORM A-RELATED"/>
    <property type="match status" value="1"/>
</dbReference>
<geneLocation type="plasmid" evidence="7 8">
    <name>punnamed</name>
</geneLocation>
<organism evidence="7 8">
    <name type="scientific">Fructilactobacillus ixorae</name>
    <dbReference type="NCBI Taxonomy" id="1750535"/>
    <lineage>
        <taxon>Bacteria</taxon>
        <taxon>Bacillati</taxon>
        <taxon>Bacillota</taxon>
        <taxon>Bacilli</taxon>
        <taxon>Lactobacillales</taxon>
        <taxon>Lactobacillaceae</taxon>
        <taxon>Fructilactobacillus</taxon>
    </lineage>
</organism>
<name>A0ABY5C8W4_9LACO</name>
<dbReference type="InterPro" id="IPR016162">
    <property type="entry name" value="Ald_DH_N"/>
</dbReference>
<dbReference type="PANTHER" id="PTHR42862:SF1">
    <property type="entry name" value="DELTA-1-PYRROLINE-5-CARBOXYLATE DEHYDROGENASE 2, ISOFORM A-RELATED"/>
    <property type="match status" value="1"/>
</dbReference>
<dbReference type="Gene3D" id="3.40.309.10">
    <property type="entry name" value="Aldehyde Dehydrogenase, Chain A, domain 2"/>
    <property type="match status" value="1"/>
</dbReference>
<dbReference type="RefSeq" id="WP_252780912.1">
    <property type="nucleotide sequence ID" value="NZ_CP097479.1"/>
</dbReference>
<keyword evidence="3" id="KW-0560">Oxidoreductase</keyword>
<accession>A0ABY5C8W4</accession>
<protein>
    <recommendedName>
        <fullName evidence="2">L-glutamate gamma-semialdehyde dehydrogenase</fullName>
        <ecNumber evidence="2">1.2.1.88</ecNumber>
    </recommendedName>
</protein>
<dbReference type="EC" id="1.2.1.88" evidence="2"/>
<evidence type="ECO:0000256" key="3">
    <source>
        <dbReference type="ARBA" id="ARBA00023002"/>
    </source>
</evidence>
<keyword evidence="8" id="KW-1185">Reference proteome</keyword>
<evidence type="ECO:0000313" key="7">
    <source>
        <dbReference type="EMBL" id="USS94023.1"/>
    </source>
</evidence>
<feature type="domain" description="Aldehyde dehydrogenase" evidence="6">
    <location>
        <begin position="48"/>
        <end position="511"/>
    </location>
</feature>
<dbReference type="InterPro" id="IPR016163">
    <property type="entry name" value="Ald_DH_C"/>
</dbReference>
<evidence type="ECO:0000259" key="6">
    <source>
        <dbReference type="Pfam" id="PF00171"/>
    </source>
</evidence>
<dbReference type="PROSITE" id="PS00070">
    <property type="entry name" value="ALDEHYDE_DEHYDR_CYS"/>
    <property type="match status" value="1"/>
</dbReference>
<dbReference type="EMBL" id="CP097479">
    <property type="protein sequence ID" value="USS94023.1"/>
    <property type="molecule type" value="Genomic_DNA"/>
</dbReference>
<evidence type="ECO:0000256" key="4">
    <source>
        <dbReference type="ARBA" id="ARBA00023027"/>
    </source>
</evidence>
<dbReference type="Pfam" id="PF00171">
    <property type="entry name" value="Aldedh"/>
    <property type="match status" value="1"/>
</dbReference>
<reference evidence="7" key="1">
    <citation type="submission" date="2022-05" db="EMBL/GenBank/DDBJ databases">
        <authorList>
            <person name="Oliphant S.A."/>
            <person name="Watson-Haigh N.S."/>
            <person name="Sumby K.M."/>
            <person name="Gardner J.M."/>
            <person name="Jiranek V."/>
        </authorList>
    </citation>
    <scope>NUCLEOTIDE SEQUENCE</scope>
    <source>
        <strain evidence="7">Ru20-1</strain>
        <plasmid evidence="7">punnamed</plasmid>
    </source>
</reference>
<proteinExistence type="predicted"/>
<dbReference type="InterPro" id="IPR050485">
    <property type="entry name" value="Proline_metab_enzyme"/>
</dbReference>
<evidence type="ECO:0000313" key="8">
    <source>
        <dbReference type="Proteomes" id="UP001057532"/>
    </source>
</evidence>
<keyword evidence="4" id="KW-0520">NAD</keyword>
<evidence type="ECO:0000256" key="2">
    <source>
        <dbReference type="ARBA" id="ARBA00012884"/>
    </source>
</evidence>
<dbReference type="InterPro" id="IPR016161">
    <property type="entry name" value="Ald_DH/histidinol_DH"/>
</dbReference>
<comment type="pathway">
    <text evidence="1">Amino-acid degradation; L-proline degradation into L-glutamate; L-glutamate from L-proline: step 2/2.</text>
</comment>
<dbReference type="InterPro" id="IPR015590">
    <property type="entry name" value="Aldehyde_DH_dom"/>
</dbReference>
<sequence>MEFKNDVELDLTNEEVKHNLSQAFKRVSLEMGQKIPFVINGKKIYKDETKDSVNPADKKEVVGKLSLATQSDIDQAIKSCQQAFADWKFVSVSKRNEIAENLVKLIQQNRYELIAWIVTESGKNISEADGEISELVDFIHSYMIGADELKSGLDYLIPSSVEDREARYLPLGVGVAIAPWNFPASILGGMVMGPVLAGNAMLMKPSNDTGVVGYKLFELMESAGFPDGLINFVTGENEEIGDYVVSHPQIRFINFTGSMSVGLHINQLAAVTQLGQKWIKRVVTEMGGKNAIIVDSDADLDKAATGIVQSAFLMQGQKCSAGSRLIVLNSVYDKLIDKIKAKMKKLSNKPAYENGDIGPVIAQRAFDKIKSYIDYGKNDSQNNTLLEGGNYDESTGWFIEPTLFEVTEKSKIFHEEIFGPVLGALKVDTYEKALSLANDTIYGLTGAVYSNNESHIQEAIDKFYVGNLYFNRKTTGAVVYQHPFGGFNMSGTDCKTGTTNYVQQFLELQSVTRSYD</sequence>
<evidence type="ECO:0000256" key="1">
    <source>
        <dbReference type="ARBA" id="ARBA00004786"/>
    </source>
</evidence>
<dbReference type="SUPFAM" id="SSF53720">
    <property type="entry name" value="ALDH-like"/>
    <property type="match status" value="1"/>
</dbReference>